<evidence type="ECO:0000313" key="2">
    <source>
        <dbReference type="Proteomes" id="UP000250166"/>
    </source>
</evidence>
<dbReference type="Proteomes" id="UP000250166">
    <property type="component" value="Unassembled WGS sequence"/>
</dbReference>
<proteinExistence type="predicted"/>
<organism evidence="1 2">
    <name type="scientific">Helicobacter fennelliae</name>
    <dbReference type="NCBI Taxonomy" id="215"/>
    <lineage>
        <taxon>Bacteria</taxon>
        <taxon>Pseudomonadati</taxon>
        <taxon>Campylobacterota</taxon>
        <taxon>Epsilonproteobacteria</taxon>
        <taxon>Campylobacterales</taxon>
        <taxon>Helicobacteraceae</taxon>
        <taxon>Helicobacter</taxon>
    </lineage>
</organism>
<evidence type="ECO:0000313" key="1">
    <source>
        <dbReference type="EMBL" id="SQC36440.1"/>
    </source>
</evidence>
<gene>
    <name evidence="1" type="ORF">NCTC13102_02247</name>
</gene>
<dbReference type="RefSeq" id="WP_112059279.1">
    <property type="nucleotide sequence ID" value="NZ_UAWL01000031.1"/>
</dbReference>
<name>A0A2X3GMQ7_9HELI</name>
<reference evidence="1 2" key="1">
    <citation type="submission" date="2018-06" db="EMBL/GenBank/DDBJ databases">
        <authorList>
            <consortium name="Pathogen Informatics"/>
            <person name="Doyle S."/>
        </authorList>
    </citation>
    <scope>NUCLEOTIDE SEQUENCE [LARGE SCALE GENOMIC DNA]</scope>
    <source>
        <strain evidence="1 2">NCTC13102</strain>
    </source>
</reference>
<protein>
    <submittedName>
        <fullName evidence="1">Uncharacterized protein</fullName>
    </submittedName>
</protein>
<accession>A0A2X3GMQ7</accession>
<sequence length="244" mass="28897">MMNMKHFILNELPISSDIQNKIDFIKASKLSYDDFSNFRFLMNNLDNFSVNYKLSEERIKRNINNFVHKLIKDLDSIADKVQNAQEQGQNEAINTLEDKISFFDYSKSSNTLFYEALARVSEFNENKETDSIQMGNLIQEIEELLWNKEEDFNKEQKEILDELVSTLKEEFIFYLENSKNTQNIVVIPQDEIKELEKLGMLEKVENENLNAGQEFSEDVKKKFKQTSLFSEEYSNEIKHIRRQK</sequence>
<dbReference type="AlphaFoldDB" id="A0A2X3GMQ7"/>
<dbReference type="EMBL" id="UAWL01000031">
    <property type="protein sequence ID" value="SQC36440.1"/>
    <property type="molecule type" value="Genomic_DNA"/>
</dbReference>